<dbReference type="Proteomes" id="UP000288943">
    <property type="component" value="Chromosome"/>
</dbReference>
<gene>
    <name evidence="1" type="ORF">PC41400_24275</name>
</gene>
<accession>A0A410X1Y3</accession>
<organism evidence="1 2">
    <name type="scientific">Paenibacillus chitinolyticus</name>
    <dbReference type="NCBI Taxonomy" id="79263"/>
    <lineage>
        <taxon>Bacteria</taxon>
        <taxon>Bacillati</taxon>
        <taxon>Bacillota</taxon>
        <taxon>Bacilli</taxon>
        <taxon>Bacillales</taxon>
        <taxon>Paenibacillaceae</taxon>
        <taxon>Paenibacillus</taxon>
    </lineage>
</organism>
<sequence>MGVRGGLIQVFIDNGVGKAITEVAVNAILLSFFLSAGLDSHPYCHRFGGGVPDFHRGYRIYPRPAIDYVAESVERRLYKRNSSSIGQPKVPADFWAFRIPLAFGSFLADIKRDDRLYIRLLPYFVTTYR</sequence>
<dbReference type="EMBL" id="CP026520">
    <property type="protein sequence ID" value="QAV20628.1"/>
    <property type="molecule type" value="Genomic_DNA"/>
</dbReference>
<evidence type="ECO:0000313" key="1">
    <source>
        <dbReference type="EMBL" id="QAV20628.1"/>
    </source>
</evidence>
<dbReference type="AlphaFoldDB" id="A0A410X1Y3"/>
<protein>
    <submittedName>
        <fullName evidence="1">Uncharacterized protein</fullName>
    </submittedName>
</protein>
<name>A0A410X1Y3_9BACL</name>
<evidence type="ECO:0000313" key="2">
    <source>
        <dbReference type="Proteomes" id="UP000288943"/>
    </source>
</evidence>
<proteinExistence type="predicted"/>
<reference evidence="1 2" key="1">
    <citation type="submission" date="2018-01" db="EMBL/GenBank/DDBJ databases">
        <title>The whole genome sequencing and assembly of Paenibacillus chitinolyticus KCCM 41400 strain.</title>
        <authorList>
            <person name="Kim J.-Y."/>
            <person name="Park M.-K."/>
            <person name="Lee Y.-J."/>
            <person name="Yi H."/>
            <person name="Bahn Y.-S."/>
            <person name="Kim J.F."/>
            <person name="Lee D.-W."/>
        </authorList>
    </citation>
    <scope>NUCLEOTIDE SEQUENCE [LARGE SCALE GENOMIC DNA]</scope>
    <source>
        <strain evidence="1 2">KCCM 41400</strain>
    </source>
</reference>
<dbReference type="KEGG" id="pchi:PC41400_24275"/>